<name>A0A6S7CK66_9BURK</name>
<keyword evidence="6" id="KW-1185">Reference proteome</keyword>
<protein>
    <submittedName>
        <fullName evidence="5">HTH-type transcriptional activator RhaS</fullName>
    </submittedName>
</protein>
<dbReference type="InterPro" id="IPR035418">
    <property type="entry name" value="AraC-bd_2"/>
</dbReference>
<evidence type="ECO:0000256" key="2">
    <source>
        <dbReference type="ARBA" id="ARBA00023125"/>
    </source>
</evidence>
<dbReference type="InterPro" id="IPR009057">
    <property type="entry name" value="Homeodomain-like_sf"/>
</dbReference>
<organism evidence="5 6">
    <name type="scientific">Pararobbsia alpina</name>
    <dbReference type="NCBI Taxonomy" id="621374"/>
    <lineage>
        <taxon>Bacteria</taxon>
        <taxon>Pseudomonadati</taxon>
        <taxon>Pseudomonadota</taxon>
        <taxon>Betaproteobacteria</taxon>
        <taxon>Burkholderiales</taxon>
        <taxon>Burkholderiaceae</taxon>
        <taxon>Pararobbsia</taxon>
    </lineage>
</organism>
<dbReference type="InterPro" id="IPR018062">
    <property type="entry name" value="HTH_AraC-typ_CS"/>
</dbReference>
<proteinExistence type="predicted"/>
<reference evidence="5 6" key="1">
    <citation type="submission" date="2020-04" db="EMBL/GenBank/DDBJ databases">
        <authorList>
            <person name="De Canck E."/>
        </authorList>
    </citation>
    <scope>NUCLEOTIDE SEQUENCE [LARGE SCALE GENOMIC DNA]</scope>
    <source>
        <strain evidence="5 6">LMG 28138</strain>
    </source>
</reference>
<dbReference type="PANTHER" id="PTHR46796:SF6">
    <property type="entry name" value="ARAC SUBFAMILY"/>
    <property type="match status" value="1"/>
</dbReference>
<dbReference type="Proteomes" id="UP000494115">
    <property type="component" value="Unassembled WGS sequence"/>
</dbReference>
<keyword evidence="1" id="KW-0805">Transcription regulation</keyword>
<dbReference type="SUPFAM" id="SSF46689">
    <property type="entry name" value="Homeodomain-like"/>
    <property type="match status" value="1"/>
</dbReference>
<dbReference type="EMBL" id="CADIKM010000004">
    <property type="protein sequence ID" value="CAB3781889.1"/>
    <property type="molecule type" value="Genomic_DNA"/>
</dbReference>
<keyword evidence="2" id="KW-0238">DNA-binding</keyword>
<dbReference type="Pfam" id="PF12833">
    <property type="entry name" value="HTH_18"/>
    <property type="match status" value="1"/>
</dbReference>
<evidence type="ECO:0000259" key="4">
    <source>
        <dbReference type="PROSITE" id="PS01124"/>
    </source>
</evidence>
<dbReference type="PROSITE" id="PS01124">
    <property type="entry name" value="HTH_ARAC_FAMILY_2"/>
    <property type="match status" value="1"/>
</dbReference>
<dbReference type="AlphaFoldDB" id="A0A6S7CK66"/>
<dbReference type="Pfam" id="PF14525">
    <property type="entry name" value="AraC_binding_2"/>
    <property type="match status" value="1"/>
</dbReference>
<gene>
    <name evidence="5" type="primary">rhaS_2</name>
    <name evidence="5" type="ORF">LMG28138_01382</name>
</gene>
<dbReference type="PROSITE" id="PS00041">
    <property type="entry name" value="HTH_ARAC_FAMILY_1"/>
    <property type="match status" value="1"/>
</dbReference>
<evidence type="ECO:0000313" key="5">
    <source>
        <dbReference type="EMBL" id="CAB3781889.1"/>
    </source>
</evidence>
<dbReference type="Gene3D" id="1.10.10.60">
    <property type="entry name" value="Homeodomain-like"/>
    <property type="match status" value="1"/>
</dbReference>
<dbReference type="InterPro" id="IPR050204">
    <property type="entry name" value="AraC_XylS_family_regulators"/>
</dbReference>
<evidence type="ECO:0000256" key="1">
    <source>
        <dbReference type="ARBA" id="ARBA00023015"/>
    </source>
</evidence>
<dbReference type="PANTHER" id="PTHR46796">
    <property type="entry name" value="HTH-TYPE TRANSCRIPTIONAL ACTIVATOR RHAS-RELATED"/>
    <property type="match status" value="1"/>
</dbReference>
<evidence type="ECO:0000313" key="6">
    <source>
        <dbReference type="Proteomes" id="UP000494115"/>
    </source>
</evidence>
<dbReference type="GO" id="GO:0003700">
    <property type="term" value="F:DNA-binding transcription factor activity"/>
    <property type="evidence" value="ECO:0007669"/>
    <property type="project" value="InterPro"/>
</dbReference>
<dbReference type="InterPro" id="IPR018060">
    <property type="entry name" value="HTH_AraC"/>
</dbReference>
<keyword evidence="3" id="KW-0804">Transcription</keyword>
<evidence type="ECO:0000256" key="3">
    <source>
        <dbReference type="ARBA" id="ARBA00023163"/>
    </source>
</evidence>
<feature type="domain" description="HTH araC/xylS-type" evidence="4">
    <location>
        <begin position="232"/>
        <end position="330"/>
    </location>
</feature>
<dbReference type="InterPro" id="IPR020449">
    <property type="entry name" value="Tscrpt_reg_AraC-type_HTH"/>
</dbReference>
<dbReference type="PRINTS" id="PR00032">
    <property type="entry name" value="HTHARAC"/>
</dbReference>
<accession>A0A6S7CK66</accession>
<dbReference type="GO" id="GO:0043565">
    <property type="term" value="F:sequence-specific DNA binding"/>
    <property type="evidence" value="ECO:0007669"/>
    <property type="project" value="InterPro"/>
</dbReference>
<dbReference type="SMART" id="SM00342">
    <property type="entry name" value="HTH_ARAC"/>
    <property type="match status" value="1"/>
</dbReference>
<sequence length="351" mass="38584">MSRSSTVNFGAPVQSGIVHSHFNVQAKAPQQPLLAWRDRVGHVIDVLPSLSDLEKPFRASIDRYGVGQLAFTDCRSDSMLLERSLTRISRDSIRDYAFHVFLEGDVDDVAVRASPRNRASGAASILVLDMGQPVRMRRNTCRVLTFFVPGILAQEMFPDPEALHGRTMQNETPLTGLIVEHVTALSQNIAGMGASVADSAIRTSAQLLLAAFGKQAGLSGNARAAARAAMFGRVRRYIQANLSNESLSPESVLNALQLPRPTLYRLFQHEGGLGAYIRHLRLRQAADELARYPHVTVTEIAYGLGFKSSSDFTRAFRRAYDMAPQDFRALSMEGGQVLPRVRHNEPAEISG</sequence>